<name>X1DJR0_9ZZZZ</name>
<organism evidence="2">
    <name type="scientific">marine sediment metagenome</name>
    <dbReference type="NCBI Taxonomy" id="412755"/>
    <lineage>
        <taxon>unclassified sequences</taxon>
        <taxon>metagenomes</taxon>
        <taxon>ecological metagenomes</taxon>
    </lineage>
</organism>
<keyword evidence="1" id="KW-0812">Transmembrane</keyword>
<evidence type="ECO:0000313" key="2">
    <source>
        <dbReference type="EMBL" id="GAH08490.1"/>
    </source>
</evidence>
<keyword evidence="1" id="KW-0472">Membrane</keyword>
<dbReference type="AlphaFoldDB" id="X1DJR0"/>
<keyword evidence="1" id="KW-1133">Transmembrane helix</keyword>
<dbReference type="EMBL" id="BART01034863">
    <property type="protein sequence ID" value="GAH08490.1"/>
    <property type="molecule type" value="Genomic_DNA"/>
</dbReference>
<sequence length="115" mass="13683">MMNIEQNQIICPECKQSVDYCNVMGDSDWDDQEYEWYETDCPKCGKYIKIRQYDVEVLRCFETKSIESNNSLRSSSISSEPNEYKNEINNYFSEIEFWILLIIMVVINTIFILGF</sequence>
<reference evidence="2" key="1">
    <citation type="journal article" date="2014" name="Front. Microbiol.">
        <title>High frequency of phylogenetically diverse reductive dehalogenase-homologous genes in deep subseafloor sedimentary metagenomes.</title>
        <authorList>
            <person name="Kawai M."/>
            <person name="Futagami T."/>
            <person name="Toyoda A."/>
            <person name="Takaki Y."/>
            <person name="Nishi S."/>
            <person name="Hori S."/>
            <person name="Arai W."/>
            <person name="Tsubouchi T."/>
            <person name="Morono Y."/>
            <person name="Uchiyama I."/>
            <person name="Ito T."/>
            <person name="Fujiyama A."/>
            <person name="Inagaki F."/>
            <person name="Takami H."/>
        </authorList>
    </citation>
    <scope>NUCLEOTIDE SEQUENCE</scope>
    <source>
        <strain evidence="2">Expedition CK06-06</strain>
    </source>
</reference>
<evidence type="ECO:0000256" key="1">
    <source>
        <dbReference type="SAM" id="Phobius"/>
    </source>
</evidence>
<protein>
    <submittedName>
        <fullName evidence="2">Uncharacterized protein</fullName>
    </submittedName>
</protein>
<accession>X1DJR0</accession>
<comment type="caution">
    <text evidence="2">The sequence shown here is derived from an EMBL/GenBank/DDBJ whole genome shotgun (WGS) entry which is preliminary data.</text>
</comment>
<feature type="transmembrane region" description="Helical" evidence="1">
    <location>
        <begin position="95"/>
        <end position="114"/>
    </location>
</feature>
<gene>
    <name evidence="2" type="ORF">S01H4_59446</name>
</gene>
<proteinExistence type="predicted"/>